<evidence type="ECO:0000313" key="3">
    <source>
        <dbReference type="Proteomes" id="UP001153269"/>
    </source>
</evidence>
<dbReference type="AlphaFoldDB" id="A0A9N7YBK8"/>
<sequence>MRQEEKEVHGVKGFRGDVEGKIEEGKKGEKGGCKNTKQNAALGCVGVFSERCDNGHIKEQHSWEEDLLLCCGLAVSFEVGESGEILLLYPPLSSCVIRPPRKRLSGQEEDESWLEIWNQKEASKSRPEGSGLGVLSGGVHLYMSSGAWFTPKGKFGSPQLIECAIGRKSERPEKGRGADIPSQGLTSHNDH</sequence>
<gene>
    <name evidence="2" type="ORF">PLEPLA_LOCUS7597</name>
</gene>
<accession>A0A9N7YBK8</accession>
<keyword evidence="3" id="KW-1185">Reference proteome</keyword>
<proteinExistence type="predicted"/>
<comment type="caution">
    <text evidence="2">The sequence shown here is derived from an EMBL/GenBank/DDBJ whole genome shotgun (WGS) entry which is preliminary data.</text>
</comment>
<dbReference type="Proteomes" id="UP001153269">
    <property type="component" value="Unassembled WGS sequence"/>
</dbReference>
<reference evidence="2" key="1">
    <citation type="submission" date="2020-03" db="EMBL/GenBank/DDBJ databases">
        <authorList>
            <person name="Weist P."/>
        </authorList>
    </citation>
    <scope>NUCLEOTIDE SEQUENCE</scope>
</reference>
<feature type="compositionally biased region" description="Basic and acidic residues" evidence="1">
    <location>
        <begin position="166"/>
        <end position="177"/>
    </location>
</feature>
<organism evidence="2 3">
    <name type="scientific">Pleuronectes platessa</name>
    <name type="common">European plaice</name>
    <dbReference type="NCBI Taxonomy" id="8262"/>
    <lineage>
        <taxon>Eukaryota</taxon>
        <taxon>Metazoa</taxon>
        <taxon>Chordata</taxon>
        <taxon>Craniata</taxon>
        <taxon>Vertebrata</taxon>
        <taxon>Euteleostomi</taxon>
        <taxon>Actinopterygii</taxon>
        <taxon>Neopterygii</taxon>
        <taxon>Teleostei</taxon>
        <taxon>Neoteleostei</taxon>
        <taxon>Acanthomorphata</taxon>
        <taxon>Carangaria</taxon>
        <taxon>Pleuronectiformes</taxon>
        <taxon>Pleuronectoidei</taxon>
        <taxon>Pleuronectidae</taxon>
        <taxon>Pleuronectes</taxon>
    </lineage>
</organism>
<feature type="region of interest" description="Disordered" evidence="1">
    <location>
        <begin position="166"/>
        <end position="191"/>
    </location>
</feature>
<evidence type="ECO:0000313" key="2">
    <source>
        <dbReference type="EMBL" id="CAB1419746.1"/>
    </source>
</evidence>
<protein>
    <submittedName>
        <fullName evidence="2">Uncharacterized protein</fullName>
    </submittedName>
</protein>
<name>A0A9N7YBK8_PLEPL</name>
<evidence type="ECO:0000256" key="1">
    <source>
        <dbReference type="SAM" id="MobiDB-lite"/>
    </source>
</evidence>
<dbReference type="EMBL" id="CADEAL010000408">
    <property type="protein sequence ID" value="CAB1419746.1"/>
    <property type="molecule type" value="Genomic_DNA"/>
</dbReference>